<evidence type="ECO:0000313" key="3">
    <source>
        <dbReference type="Proteomes" id="UP001501237"/>
    </source>
</evidence>
<dbReference type="InterPro" id="IPR016181">
    <property type="entry name" value="Acyl_CoA_acyltransferase"/>
</dbReference>
<gene>
    <name evidence="2" type="ORF">GCM10010468_02660</name>
</gene>
<dbReference type="Gene3D" id="3.40.630.30">
    <property type="match status" value="1"/>
</dbReference>
<name>A0ABP6PW19_9ACTN</name>
<evidence type="ECO:0000259" key="1">
    <source>
        <dbReference type="Pfam" id="PF08445"/>
    </source>
</evidence>
<organism evidence="2 3">
    <name type="scientific">Actinocorallia longicatena</name>
    <dbReference type="NCBI Taxonomy" id="111803"/>
    <lineage>
        <taxon>Bacteria</taxon>
        <taxon>Bacillati</taxon>
        <taxon>Actinomycetota</taxon>
        <taxon>Actinomycetes</taxon>
        <taxon>Streptosporangiales</taxon>
        <taxon>Thermomonosporaceae</taxon>
        <taxon>Actinocorallia</taxon>
    </lineage>
</organism>
<dbReference type="Pfam" id="PF08445">
    <property type="entry name" value="FR47"/>
    <property type="match status" value="1"/>
</dbReference>
<dbReference type="EMBL" id="BAAAUV010000001">
    <property type="protein sequence ID" value="GAA3193395.1"/>
    <property type="molecule type" value="Genomic_DNA"/>
</dbReference>
<accession>A0ABP6PW19</accession>
<dbReference type="InterPro" id="IPR013653">
    <property type="entry name" value="GCN5-like_dom"/>
</dbReference>
<keyword evidence="3" id="KW-1185">Reference proteome</keyword>
<protein>
    <recommendedName>
        <fullName evidence="1">GCN5-related N-acetyltransferase Rv2170-like domain-containing protein</fullName>
    </recommendedName>
</protein>
<proteinExistence type="predicted"/>
<dbReference type="Proteomes" id="UP001501237">
    <property type="component" value="Unassembled WGS sequence"/>
</dbReference>
<comment type="caution">
    <text evidence="2">The sequence shown here is derived from an EMBL/GenBank/DDBJ whole genome shotgun (WGS) entry which is preliminary data.</text>
</comment>
<sequence>MKNSDRAELLERLEDYYDAVPRSAARAEDFGALTLFVRERAGMPYYARPARKGEGEAGAADVLRVRERQRELGVPEAFEWIAETTPWLRAAVEAAGLEVHEHPLMVLDGAGPAADDPRVRIVDPDDPVLPSATALLHLAFGDPGTAIGAAGAGELAAKIAELGDGPAEETGRRMRAGVTVLAAATENGVALCSGQHQPVGTVSEIVGVGTLPSRRREGMAYAVTAVLVADARARGVETIFLSAGDADVARMYGRLGFRTIGTALIAES</sequence>
<reference evidence="3" key="1">
    <citation type="journal article" date="2019" name="Int. J. Syst. Evol. Microbiol.">
        <title>The Global Catalogue of Microorganisms (GCM) 10K type strain sequencing project: providing services to taxonomists for standard genome sequencing and annotation.</title>
        <authorList>
            <consortium name="The Broad Institute Genomics Platform"/>
            <consortium name="The Broad Institute Genome Sequencing Center for Infectious Disease"/>
            <person name="Wu L."/>
            <person name="Ma J."/>
        </authorList>
    </citation>
    <scope>NUCLEOTIDE SEQUENCE [LARGE SCALE GENOMIC DNA]</scope>
    <source>
        <strain evidence="3">JCM 9377</strain>
    </source>
</reference>
<evidence type="ECO:0000313" key="2">
    <source>
        <dbReference type="EMBL" id="GAA3193395.1"/>
    </source>
</evidence>
<dbReference type="RefSeq" id="WP_344821265.1">
    <property type="nucleotide sequence ID" value="NZ_BAAAUV010000001.1"/>
</dbReference>
<feature type="domain" description="GCN5-related N-acetyltransferase Rv2170-like" evidence="1">
    <location>
        <begin position="202"/>
        <end position="260"/>
    </location>
</feature>
<dbReference type="SUPFAM" id="SSF55729">
    <property type="entry name" value="Acyl-CoA N-acyltransferases (Nat)"/>
    <property type="match status" value="1"/>
</dbReference>